<feature type="compositionally biased region" description="Polar residues" evidence="1">
    <location>
        <begin position="121"/>
        <end position="139"/>
    </location>
</feature>
<dbReference type="SUPFAM" id="SSF51206">
    <property type="entry name" value="cAMP-binding domain-like"/>
    <property type="match status" value="1"/>
</dbReference>
<dbReference type="Pfam" id="PF00027">
    <property type="entry name" value="cNMP_binding"/>
    <property type="match status" value="1"/>
</dbReference>
<evidence type="ECO:0000256" key="1">
    <source>
        <dbReference type="SAM" id="MobiDB-lite"/>
    </source>
</evidence>
<evidence type="ECO:0000259" key="2">
    <source>
        <dbReference type="PROSITE" id="PS50042"/>
    </source>
</evidence>
<dbReference type="CDD" id="cd00038">
    <property type="entry name" value="CAP_ED"/>
    <property type="match status" value="1"/>
</dbReference>
<comment type="caution">
    <text evidence="3">The sequence shown here is derived from an EMBL/GenBank/DDBJ whole genome shotgun (WGS) entry which is preliminary data.</text>
</comment>
<dbReference type="PANTHER" id="PTHR23011">
    <property type="entry name" value="CYCLIC NUCLEOTIDE-BINDING DOMAIN CONTAINING PROTEIN"/>
    <property type="match status" value="1"/>
</dbReference>
<evidence type="ECO:0000313" key="3">
    <source>
        <dbReference type="EMBL" id="KAK2163348.1"/>
    </source>
</evidence>
<reference evidence="3" key="1">
    <citation type="journal article" date="2023" name="Mol. Biol. Evol.">
        <title>Third-Generation Sequencing Reveals the Adaptive Role of the Epigenome in Three Deep-Sea Polychaetes.</title>
        <authorList>
            <person name="Perez M."/>
            <person name="Aroh O."/>
            <person name="Sun Y."/>
            <person name="Lan Y."/>
            <person name="Juniper S.K."/>
            <person name="Young C.R."/>
            <person name="Angers B."/>
            <person name="Qian P.Y."/>
        </authorList>
    </citation>
    <scope>NUCLEOTIDE SEQUENCE</scope>
    <source>
        <strain evidence="3">P08H-3</strain>
    </source>
</reference>
<dbReference type="Proteomes" id="UP001208570">
    <property type="component" value="Unassembled WGS sequence"/>
</dbReference>
<sequence>MERTKRHLRGERYLRTVADDIGDDHMMSSLIERRLENELLAAKRGDVIYDMFHGDINISDTNGFVIQQNVGKRTMPRAKLGDINAFNPESRKESIRTTLRLMGVQGQSQRTVITKQASVTELDDNNSTLTRESNSPNTSEKLKPDSATPPLSRKYLTKHARKRKGMMGAKFKRLAKFLTILFGLWKKHAKRVQRFLEFNVDFLDVERPSDLMFDVTEFKTAKQASVPNDVKRILSKLPMDRTPDEVKRVQVALGNYQPIAEYPLVMTLLMAQKAWYERYTPKRVIIKQGHPPRCYYFILSGSVVMTKMDDDYSISKTECFLGRGEAFGDLAIVNKAPRESTIISRDNVELLVFGDEGSCSVLKKLRNTKHSMYKPVKTKVKLQGQSHRDILSKKLTEADDEREKKSFIFRQKVLQELALGIELIPVGTKKWDPIEEKATITVEQRTKNIKLTTTGPFMTKTNINFNPLVTVVSDSSSNLDLTEDRKQSGQAVIPEIYIEDVPRDERVNPDIYIPQRQSGLNRKTIADGLNERYLSMGHLLTEADRDPLFIRVGTLTKGSTFVRNPCTSFCQALISFNNPIQSRIVIVCRKKLVKMVKKEKQTERTNIHDARSVPQSN</sequence>
<accession>A0AAD9K3F5</accession>
<dbReference type="InterPro" id="IPR000595">
    <property type="entry name" value="cNMP-bd_dom"/>
</dbReference>
<organism evidence="3 4">
    <name type="scientific">Paralvinella palmiformis</name>
    <dbReference type="NCBI Taxonomy" id="53620"/>
    <lineage>
        <taxon>Eukaryota</taxon>
        <taxon>Metazoa</taxon>
        <taxon>Spiralia</taxon>
        <taxon>Lophotrochozoa</taxon>
        <taxon>Annelida</taxon>
        <taxon>Polychaeta</taxon>
        <taxon>Sedentaria</taxon>
        <taxon>Canalipalpata</taxon>
        <taxon>Terebellida</taxon>
        <taxon>Terebelliformia</taxon>
        <taxon>Alvinellidae</taxon>
        <taxon>Paralvinella</taxon>
    </lineage>
</organism>
<proteinExistence type="predicted"/>
<dbReference type="SMART" id="SM00100">
    <property type="entry name" value="cNMP"/>
    <property type="match status" value="1"/>
</dbReference>
<gene>
    <name evidence="3" type="ORF">LSH36_81g04047</name>
</gene>
<dbReference type="PROSITE" id="PS50042">
    <property type="entry name" value="CNMP_BINDING_3"/>
    <property type="match status" value="1"/>
</dbReference>
<dbReference type="InterPro" id="IPR014710">
    <property type="entry name" value="RmlC-like_jellyroll"/>
</dbReference>
<name>A0AAD9K3F5_9ANNE</name>
<dbReference type="Gene3D" id="2.60.120.10">
    <property type="entry name" value="Jelly Rolls"/>
    <property type="match status" value="1"/>
</dbReference>
<feature type="domain" description="Cyclic nucleotide-binding" evidence="2">
    <location>
        <begin position="279"/>
        <end position="379"/>
    </location>
</feature>
<protein>
    <recommendedName>
        <fullName evidence="2">Cyclic nucleotide-binding domain-containing protein</fullName>
    </recommendedName>
</protein>
<dbReference type="EMBL" id="JAODUP010000081">
    <property type="protein sequence ID" value="KAK2163348.1"/>
    <property type="molecule type" value="Genomic_DNA"/>
</dbReference>
<keyword evidence="4" id="KW-1185">Reference proteome</keyword>
<dbReference type="InterPro" id="IPR018490">
    <property type="entry name" value="cNMP-bd_dom_sf"/>
</dbReference>
<dbReference type="PANTHER" id="PTHR23011:SF28">
    <property type="entry name" value="CYCLIC NUCLEOTIDE-BINDING DOMAIN CONTAINING PROTEIN"/>
    <property type="match status" value="1"/>
</dbReference>
<dbReference type="AlphaFoldDB" id="A0AAD9K3F5"/>
<feature type="region of interest" description="Disordered" evidence="1">
    <location>
        <begin position="121"/>
        <end position="151"/>
    </location>
</feature>
<evidence type="ECO:0000313" key="4">
    <source>
        <dbReference type="Proteomes" id="UP001208570"/>
    </source>
</evidence>